<protein>
    <recommendedName>
        <fullName evidence="14">Cyclochlorotine biosynthesis protein O</fullName>
    </recommendedName>
</protein>
<keyword evidence="7 11" id="KW-0472">Membrane</keyword>
<reference evidence="13" key="1">
    <citation type="submission" date="2014-12" db="EMBL/GenBank/DDBJ databases">
        <title>Genome Sequence of Valsa Canker Pathogens Uncovers a Specific Adaption of Colonization on Woody Bark.</title>
        <authorList>
            <person name="Yin Z."/>
            <person name="Liu H."/>
            <person name="Gao X."/>
            <person name="Li Z."/>
            <person name="Song N."/>
            <person name="Ke X."/>
            <person name="Dai Q."/>
            <person name="Wu Y."/>
            <person name="Sun Y."/>
            <person name="Xu J.-R."/>
            <person name="Kang Z.K."/>
            <person name="Wang L."/>
            <person name="Huang L."/>
        </authorList>
    </citation>
    <scope>NUCLEOTIDE SEQUENCE [LARGE SCALE GENOMIC DNA]</scope>
    <source>
        <strain evidence="13">SXYL134</strain>
    </source>
</reference>
<keyword evidence="13" id="KW-1185">Reference proteome</keyword>
<dbReference type="PANTHER" id="PTHR33365:SF4">
    <property type="entry name" value="CYCLOCHLOROTINE BIOSYNTHESIS PROTEIN O"/>
    <property type="match status" value="1"/>
</dbReference>
<evidence type="ECO:0000256" key="9">
    <source>
        <dbReference type="ARBA" id="ARBA00035112"/>
    </source>
</evidence>
<keyword evidence="4 11" id="KW-1133">Transmembrane helix</keyword>
<evidence type="ECO:0008006" key="14">
    <source>
        <dbReference type="Google" id="ProtNLM"/>
    </source>
</evidence>
<evidence type="ECO:0000256" key="2">
    <source>
        <dbReference type="ARBA" id="ARBA00004685"/>
    </source>
</evidence>
<evidence type="ECO:0000256" key="7">
    <source>
        <dbReference type="ARBA" id="ARBA00023136"/>
    </source>
</evidence>
<evidence type="ECO:0000256" key="3">
    <source>
        <dbReference type="ARBA" id="ARBA00022692"/>
    </source>
</evidence>
<evidence type="ECO:0000313" key="12">
    <source>
        <dbReference type="EMBL" id="KUI58958.1"/>
    </source>
</evidence>
<evidence type="ECO:0000256" key="5">
    <source>
        <dbReference type="ARBA" id="ARBA00023002"/>
    </source>
</evidence>
<dbReference type="Pfam" id="PF11807">
    <property type="entry name" value="UstYa"/>
    <property type="match status" value="1"/>
</dbReference>
<keyword evidence="3 11" id="KW-0812">Transmembrane</keyword>
<evidence type="ECO:0000256" key="1">
    <source>
        <dbReference type="ARBA" id="ARBA00004167"/>
    </source>
</evidence>
<evidence type="ECO:0000256" key="8">
    <source>
        <dbReference type="ARBA" id="ARBA00023180"/>
    </source>
</evidence>
<keyword evidence="6" id="KW-0843">Virulence</keyword>
<comment type="similarity">
    <text evidence="9">Belongs to the ustYa family.</text>
</comment>
<dbReference type="OrthoDB" id="3687641at2759"/>
<evidence type="ECO:0000256" key="10">
    <source>
        <dbReference type="SAM" id="MobiDB-lite"/>
    </source>
</evidence>
<proteinExistence type="inferred from homology"/>
<accession>A0A194V4Z6</accession>
<keyword evidence="5" id="KW-0560">Oxidoreductase</keyword>
<evidence type="ECO:0000256" key="11">
    <source>
        <dbReference type="SAM" id="Phobius"/>
    </source>
</evidence>
<dbReference type="InterPro" id="IPR021765">
    <property type="entry name" value="UstYa-like"/>
</dbReference>
<feature type="compositionally biased region" description="Polar residues" evidence="10">
    <location>
        <begin position="25"/>
        <end position="35"/>
    </location>
</feature>
<comment type="subcellular location">
    <subcellularLocation>
        <location evidence="1">Membrane</location>
        <topology evidence="1">Single-pass membrane protein</topology>
    </subcellularLocation>
</comment>
<keyword evidence="8" id="KW-0325">Glycoprotein</keyword>
<evidence type="ECO:0000256" key="6">
    <source>
        <dbReference type="ARBA" id="ARBA00023026"/>
    </source>
</evidence>
<evidence type="ECO:0000313" key="13">
    <source>
        <dbReference type="Proteomes" id="UP000078576"/>
    </source>
</evidence>
<evidence type="ECO:0000256" key="4">
    <source>
        <dbReference type="ARBA" id="ARBA00022989"/>
    </source>
</evidence>
<dbReference type="GO" id="GO:0016020">
    <property type="term" value="C:membrane"/>
    <property type="evidence" value="ECO:0007669"/>
    <property type="project" value="UniProtKB-SubCell"/>
</dbReference>
<sequence length="317" mass="36819">MALEVKPHLKYQLLDDESEKGETDNFLTQRSSSSEDGPRPWYKPHRRPLRNIIAIFPWVSTFVLAALCLLLFSKIQHVSEEFGSYGAGFRPDMSFVDRVPLQEVRFSGSPHFYANGSSWRDPVDPTVPWPENMQLLGGPSPEVDENWKRYIGKRYFSISEEEATRAWGDKRHEYIDQRHGGYTAGLDVFHNLHCINALRIALHPEYYQANSSRHGHNHLTHTEHCLDILRQSIQCYGSTTLIPTKFFEGLERNYIDSDQVHVCRDFNYLRDFVTSRARGHEAYVPRDRSLLDDRKHAIVQQHFAEKKAKQKAKHPSN</sequence>
<dbReference type="STRING" id="694573.A0A194V4Z6"/>
<dbReference type="Proteomes" id="UP000078576">
    <property type="component" value="Unassembled WGS sequence"/>
</dbReference>
<feature type="region of interest" description="Disordered" evidence="10">
    <location>
        <begin position="20"/>
        <end position="42"/>
    </location>
</feature>
<dbReference type="AlphaFoldDB" id="A0A194V4Z6"/>
<dbReference type="GO" id="GO:0016491">
    <property type="term" value="F:oxidoreductase activity"/>
    <property type="evidence" value="ECO:0007669"/>
    <property type="project" value="UniProtKB-KW"/>
</dbReference>
<comment type="pathway">
    <text evidence="2">Mycotoxin biosynthesis.</text>
</comment>
<feature type="transmembrane region" description="Helical" evidence="11">
    <location>
        <begin position="52"/>
        <end position="72"/>
    </location>
</feature>
<gene>
    <name evidence="12" type="ORF">VP1G_06265</name>
</gene>
<dbReference type="GO" id="GO:0043386">
    <property type="term" value="P:mycotoxin biosynthetic process"/>
    <property type="evidence" value="ECO:0007669"/>
    <property type="project" value="InterPro"/>
</dbReference>
<organism evidence="12 13">
    <name type="scientific">Cytospora mali</name>
    <name type="common">Apple Valsa canker fungus</name>
    <name type="synonym">Valsa mali</name>
    <dbReference type="NCBI Taxonomy" id="578113"/>
    <lineage>
        <taxon>Eukaryota</taxon>
        <taxon>Fungi</taxon>
        <taxon>Dikarya</taxon>
        <taxon>Ascomycota</taxon>
        <taxon>Pezizomycotina</taxon>
        <taxon>Sordariomycetes</taxon>
        <taxon>Sordariomycetidae</taxon>
        <taxon>Diaporthales</taxon>
        <taxon>Cytosporaceae</taxon>
        <taxon>Cytospora</taxon>
    </lineage>
</organism>
<name>A0A194V4Z6_CYTMA</name>
<dbReference type="EMBL" id="KN714722">
    <property type="protein sequence ID" value="KUI58958.1"/>
    <property type="molecule type" value="Genomic_DNA"/>
</dbReference>
<dbReference type="PANTHER" id="PTHR33365">
    <property type="entry name" value="YALI0B05434P"/>
    <property type="match status" value="1"/>
</dbReference>